<reference evidence="1 2" key="1">
    <citation type="submission" date="2022-06" db="EMBL/GenBank/DDBJ databases">
        <title>Isolation of gut microbiota from human fecal samples.</title>
        <authorList>
            <person name="Pamer E.G."/>
            <person name="Barat B."/>
            <person name="Waligurski E."/>
            <person name="Medina S."/>
            <person name="Paddock L."/>
            <person name="Mostad J."/>
        </authorList>
    </citation>
    <scope>NUCLEOTIDE SEQUENCE [LARGE SCALE GENOMIC DNA]</scope>
    <source>
        <strain evidence="1 2">DFI.6.1</strain>
    </source>
</reference>
<evidence type="ECO:0000313" key="2">
    <source>
        <dbReference type="Proteomes" id="UP001524435"/>
    </source>
</evidence>
<gene>
    <name evidence="1" type="ORF">NE663_07045</name>
</gene>
<sequence length="101" mass="12052">MNDDEKKDQWHHHAFCQDPFFCACGHRKTERKYCRDAGALYMMIIKISIEKAKYSITVMMMEIAKKWWTSMGERILIRECKSGNMRDKLVAFSLRITELKK</sequence>
<dbReference type="EMBL" id="JANGCH010000009">
    <property type="protein sequence ID" value="MCQ5122013.1"/>
    <property type="molecule type" value="Genomic_DNA"/>
</dbReference>
<protein>
    <submittedName>
        <fullName evidence="1">Uncharacterized protein</fullName>
    </submittedName>
</protein>
<organism evidence="1 2">
    <name type="scientific">Massilicoli timonensis</name>
    <dbReference type="NCBI Taxonomy" id="2015901"/>
    <lineage>
        <taxon>Bacteria</taxon>
        <taxon>Bacillati</taxon>
        <taxon>Bacillota</taxon>
        <taxon>Erysipelotrichia</taxon>
        <taxon>Erysipelotrichales</taxon>
        <taxon>Erysipelotrichaceae</taxon>
        <taxon>Massilicoli</taxon>
    </lineage>
</organism>
<keyword evidence="2" id="KW-1185">Reference proteome</keyword>
<evidence type="ECO:0000313" key="1">
    <source>
        <dbReference type="EMBL" id="MCQ5122013.1"/>
    </source>
</evidence>
<dbReference type="Proteomes" id="UP001524435">
    <property type="component" value="Unassembled WGS sequence"/>
</dbReference>
<proteinExistence type="predicted"/>
<accession>A0ABT1SLC0</accession>
<comment type="caution">
    <text evidence="1">The sequence shown here is derived from an EMBL/GenBank/DDBJ whole genome shotgun (WGS) entry which is preliminary data.</text>
</comment>
<name>A0ABT1SLC0_9FIRM</name>
<dbReference type="RefSeq" id="WP_178200965.1">
    <property type="nucleotide sequence ID" value="NZ_CALVCM010000006.1"/>
</dbReference>